<dbReference type="CDD" id="cd02440">
    <property type="entry name" value="AdoMet_MTases"/>
    <property type="match status" value="1"/>
</dbReference>
<comment type="function">
    <text evidence="5">Methylates the class 1 translation termination release factors RF1/PrfA and RF2/PrfB on the glutamine residue of the universally conserved GGQ motif.</text>
</comment>
<dbReference type="InterPro" id="IPR007848">
    <property type="entry name" value="Small_mtfrase_dom"/>
</dbReference>
<dbReference type="GO" id="GO:0032259">
    <property type="term" value="P:methylation"/>
    <property type="evidence" value="ECO:0007669"/>
    <property type="project" value="UniProtKB-KW"/>
</dbReference>
<comment type="similarity">
    <text evidence="5">Belongs to the protein N5-glutamine methyltransferase family. PrmC subfamily.</text>
</comment>
<keyword evidence="2 5" id="KW-0808">Transferase</keyword>
<dbReference type="InterPro" id="IPR029063">
    <property type="entry name" value="SAM-dependent_MTases_sf"/>
</dbReference>
<keyword evidence="3 5" id="KW-0949">S-adenosyl-L-methionine</keyword>
<gene>
    <name evidence="5 8" type="primary">prmC</name>
    <name evidence="8" type="ORF">QYE77_13365</name>
</gene>
<evidence type="ECO:0000256" key="5">
    <source>
        <dbReference type="HAMAP-Rule" id="MF_02126"/>
    </source>
</evidence>
<dbReference type="Proteomes" id="UP001254165">
    <property type="component" value="Unassembled WGS sequence"/>
</dbReference>
<dbReference type="InterPro" id="IPR050320">
    <property type="entry name" value="N5-glutamine_MTase"/>
</dbReference>
<proteinExistence type="inferred from homology"/>
<comment type="catalytic activity">
    <reaction evidence="4 5">
        <text>L-glutaminyl-[peptide chain release factor] + S-adenosyl-L-methionine = N(5)-methyl-L-glutaminyl-[peptide chain release factor] + S-adenosyl-L-homocysteine + H(+)</text>
        <dbReference type="Rhea" id="RHEA:42896"/>
        <dbReference type="Rhea" id="RHEA-COMP:10271"/>
        <dbReference type="Rhea" id="RHEA-COMP:10272"/>
        <dbReference type="ChEBI" id="CHEBI:15378"/>
        <dbReference type="ChEBI" id="CHEBI:30011"/>
        <dbReference type="ChEBI" id="CHEBI:57856"/>
        <dbReference type="ChEBI" id="CHEBI:59789"/>
        <dbReference type="ChEBI" id="CHEBI:61891"/>
        <dbReference type="EC" id="2.1.1.297"/>
    </reaction>
</comment>
<dbReference type="PANTHER" id="PTHR18895:SF74">
    <property type="entry name" value="MTRF1L RELEASE FACTOR GLUTAMINE METHYLTRANSFERASE"/>
    <property type="match status" value="1"/>
</dbReference>
<evidence type="ECO:0000256" key="4">
    <source>
        <dbReference type="ARBA" id="ARBA00048391"/>
    </source>
</evidence>
<comment type="caution">
    <text evidence="8">The sequence shown here is derived from an EMBL/GenBank/DDBJ whole genome shotgun (WGS) entry which is preliminary data.</text>
</comment>
<dbReference type="SUPFAM" id="SSF53335">
    <property type="entry name" value="S-adenosyl-L-methionine-dependent methyltransferases"/>
    <property type="match status" value="1"/>
</dbReference>
<feature type="domain" description="Methyltransferase small" evidence="6">
    <location>
        <begin position="111"/>
        <end position="193"/>
    </location>
</feature>
<name>A0ABU3NQX4_9CHLR</name>
<dbReference type="Pfam" id="PF17827">
    <property type="entry name" value="PrmC_N"/>
    <property type="match status" value="1"/>
</dbReference>
<dbReference type="EC" id="2.1.1.297" evidence="5"/>
<dbReference type="RefSeq" id="WP_315625934.1">
    <property type="nucleotide sequence ID" value="NZ_JAUHMF010000002.1"/>
</dbReference>
<dbReference type="Gene3D" id="1.10.8.10">
    <property type="entry name" value="DNA helicase RuvA subunit, C-terminal domain"/>
    <property type="match status" value="1"/>
</dbReference>
<evidence type="ECO:0000313" key="8">
    <source>
        <dbReference type="EMBL" id="MDT8899249.1"/>
    </source>
</evidence>
<feature type="domain" description="Release factor glutamine methyltransferase N-terminal" evidence="7">
    <location>
        <begin position="9"/>
        <end position="78"/>
    </location>
</feature>
<dbReference type="PANTHER" id="PTHR18895">
    <property type="entry name" value="HEMK METHYLTRANSFERASE"/>
    <property type="match status" value="1"/>
</dbReference>
<dbReference type="InterPro" id="IPR040758">
    <property type="entry name" value="PrmC_N"/>
</dbReference>
<comment type="caution">
    <text evidence="5">Lacks conserved residue(s) required for the propagation of feature annotation.</text>
</comment>
<dbReference type="Gene3D" id="3.40.50.150">
    <property type="entry name" value="Vaccinia Virus protein VP39"/>
    <property type="match status" value="1"/>
</dbReference>
<feature type="binding site" evidence="5">
    <location>
        <begin position="124"/>
        <end position="128"/>
    </location>
    <ligand>
        <name>S-adenosyl-L-methionine</name>
        <dbReference type="ChEBI" id="CHEBI:59789"/>
    </ligand>
</feature>
<evidence type="ECO:0000256" key="1">
    <source>
        <dbReference type="ARBA" id="ARBA00022603"/>
    </source>
</evidence>
<evidence type="ECO:0000259" key="6">
    <source>
        <dbReference type="Pfam" id="PF05175"/>
    </source>
</evidence>
<dbReference type="HAMAP" id="MF_02126">
    <property type="entry name" value="RF_methyltr_PrmC"/>
    <property type="match status" value="1"/>
</dbReference>
<keyword evidence="9" id="KW-1185">Reference proteome</keyword>
<dbReference type="NCBIfam" id="TIGR00536">
    <property type="entry name" value="hemK_fam"/>
    <property type="match status" value="1"/>
</dbReference>
<reference evidence="8 9" key="1">
    <citation type="submission" date="2023-07" db="EMBL/GenBank/DDBJ databases">
        <title>Novel species of Thermanaerothrix with wide hydrolytic capabilities.</title>
        <authorList>
            <person name="Zayulina K.S."/>
            <person name="Podosokorskaya O.A."/>
            <person name="Elcheninov A.G."/>
        </authorList>
    </citation>
    <scope>NUCLEOTIDE SEQUENCE [LARGE SCALE GENOMIC DNA]</scope>
    <source>
        <strain evidence="8 9">4228-RoL</strain>
    </source>
</reference>
<dbReference type="InterPro" id="IPR004556">
    <property type="entry name" value="HemK-like"/>
</dbReference>
<evidence type="ECO:0000259" key="7">
    <source>
        <dbReference type="Pfam" id="PF17827"/>
    </source>
</evidence>
<evidence type="ECO:0000313" key="9">
    <source>
        <dbReference type="Proteomes" id="UP001254165"/>
    </source>
</evidence>
<dbReference type="InterPro" id="IPR019874">
    <property type="entry name" value="RF_methyltr_PrmC"/>
</dbReference>
<evidence type="ECO:0000256" key="3">
    <source>
        <dbReference type="ARBA" id="ARBA00022691"/>
    </source>
</evidence>
<dbReference type="NCBIfam" id="TIGR03534">
    <property type="entry name" value="RF_mod_PrmC"/>
    <property type="match status" value="1"/>
</dbReference>
<accession>A0ABU3NQX4</accession>
<dbReference type="EMBL" id="JAUHMF010000002">
    <property type="protein sequence ID" value="MDT8899249.1"/>
    <property type="molecule type" value="Genomic_DNA"/>
</dbReference>
<feature type="binding site" evidence="5">
    <location>
        <position position="190"/>
    </location>
    <ligand>
        <name>S-adenosyl-L-methionine</name>
        <dbReference type="ChEBI" id="CHEBI:59789"/>
    </ligand>
</feature>
<dbReference type="Pfam" id="PF05175">
    <property type="entry name" value="MTS"/>
    <property type="match status" value="1"/>
</dbReference>
<feature type="binding site" evidence="5">
    <location>
        <position position="147"/>
    </location>
    <ligand>
        <name>S-adenosyl-L-methionine</name>
        <dbReference type="ChEBI" id="CHEBI:59789"/>
    </ligand>
</feature>
<evidence type="ECO:0000256" key="2">
    <source>
        <dbReference type="ARBA" id="ARBA00022679"/>
    </source>
</evidence>
<keyword evidence="1 5" id="KW-0489">Methyltransferase</keyword>
<organism evidence="8 9">
    <name type="scientific">Thermanaerothrix solaris</name>
    <dbReference type="NCBI Taxonomy" id="3058434"/>
    <lineage>
        <taxon>Bacteria</taxon>
        <taxon>Bacillati</taxon>
        <taxon>Chloroflexota</taxon>
        <taxon>Anaerolineae</taxon>
        <taxon>Anaerolineales</taxon>
        <taxon>Anaerolineaceae</taxon>
        <taxon>Thermanaerothrix</taxon>
    </lineage>
</organism>
<sequence length="282" mass="31172">MTTTITIAEWLNRAIQTLRPATETPAIEAQALLAHVLGLSRAYLLTHPEHPLNEVALESLEHLLKRLEQGEPLPYVLGWQEFYGLPIKVSPAVLIPRPETEMLVEYALAWLRENPLRRKAIDVGTGSGCIAIALAYHLPDLKVLALERSRAALQVARENLIQFGLMSRIYLIQADLLNPVGIACDLICANLPYIPSPRLSTLRVIQFEPREALDGGSEGLDLIRGLLEQAPPRLTSGGLLLAEIDASHADVLPSLARRFFPRARIEVRPDLAGLPRLLVIQT</sequence>
<protein>
    <recommendedName>
        <fullName evidence="5">Release factor glutamine methyltransferase</fullName>
        <shortName evidence="5">RF MTase</shortName>
        <ecNumber evidence="5">2.1.1.297</ecNumber>
    </recommendedName>
    <alternativeName>
        <fullName evidence="5">N5-glutamine methyltransferase PrmC</fullName>
    </alternativeName>
    <alternativeName>
        <fullName evidence="5">Protein-(glutamine-N5) MTase PrmC</fullName>
    </alternativeName>
    <alternativeName>
        <fullName evidence="5">Protein-glutamine N-methyltransferase PrmC</fullName>
    </alternativeName>
</protein>
<dbReference type="GO" id="GO:0102559">
    <property type="term" value="F:peptide chain release factor N(5)-glutamine methyltransferase activity"/>
    <property type="evidence" value="ECO:0007669"/>
    <property type="project" value="UniProtKB-EC"/>
</dbReference>